<dbReference type="Pfam" id="PF08784">
    <property type="entry name" value="RPA_C"/>
    <property type="match status" value="1"/>
</dbReference>
<protein>
    <recommendedName>
        <fullName evidence="8">Replication protein A C-terminal domain-containing protein</fullName>
    </recommendedName>
</protein>
<dbReference type="PANTHER" id="PTHR13989:SF40">
    <property type="entry name" value="REPLICATION PROTEIN A C-TERMINAL DOMAIN-CONTAINING PROTEIN"/>
    <property type="match status" value="1"/>
</dbReference>
<evidence type="ECO:0000256" key="6">
    <source>
        <dbReference type="ARBA" id="ARBA00023204"/>
    </source>
</evidence>
<dbReference type="AlphaFoldDB" id="A0A8I6WQZ3"/>
<dbReference type="SUPFAM" id="SSF50249">
    <property type="entry name" value="Nucleic acid-binding proteins"/>
    <property type="match status" value="1"/>
</dbReference>
<reference evidence="9" key="3">
    <citation type="submission" date="2022-01" db="UniProtKB">
        <authorList>
            <consortium name="EnsemblPlants"/>
        </authorList>
    </citation>
    <scope>IDENTIFICATION</scope>
    <source>
        <strain evidence="9">subsp. vulgare</strain>
    </source>
</reference>
<dbReference type="Gramene" id="HORVU.MOREX.r2.2HG0089600.1">
    <property type="protein sequence ID" value="HORVU.MOREX.r2.2HG0089600.1"/>
    <property type="gene ID" value="HORVU.MOREX.r2.2HG0089600"/>
</dbReference>
<comment type="subcellular location">
    <subcellularLocation>
        <location evidence="1">Nucleus</location>
    </subcellularLocation>
</comment>
<keyword evidence="6" id="KW-0234">DNA repair</keyword>
<dbReference type="PANTHER" id="PTHR13989">
    <property type="entry name" value="REPLICATION PROTEIN A-RELATED"/>
    <property type="match status" value="1"/>
</dbReference>
<evidence type="ECO:0000256" key="5">
    <source>
        <dbReference type="ARBA" id="ARBA00023172"/>
    </source>
</evidence>
<dbReference type="Proteomes" id="UP000011116">
    <property type="component" value="Chromosome 2H"/>
</dbReference>
<dbReference type="InterPro" id="IPR036390">
    <property type="entry name" value="WH_DNA-bd_sf"/>
</dbReference>
<evidence type="ECO:0000256" key="4">
    <source>
        <dbReference type="ARBA" id="ARBA00023125"/>
    </source>
</evidence>
<dbReference type="InterPro" id="IPR040260">
    <property type="entry name" value="RFA2-like"/>
</dbReference>
<dbReference type="GO" id="GO:0005634">
    <property type="term" value="C:nucleus"/>
    <property type="evidence" value="ECO:0007669"/>
    <property type="project" value="UniProtKB-SubCell"/>
</dbReference>
<evidence type="ECO:0000256" key="7">
    <source>
        <dbReference type="ARBA" id="ARBA00023242"/>
    </source>
</evidence>
<dbReference type="Gene3D" id="2.40.50.140">
    <property type="entry name" value="Nucleic acid-binding proteins"/>
    <property type="match status" value="1"/>
</dbReference>
<dbReference type="InterPro" id="IPR036388">
    <property type="entry name" value="WH-like_DNA-bd_sf"/>
</dbReference>
<evidence type="ECO:0000259" key="8">
    <source>
        <dbReference type="Pfam" id="PF08784"/>
    </source>
</evidence>
<dbReference type="GO" id="GO:0006310">
    <property type="term" value="P:DNA recombination"/>
    <property type="evidence" value="ECO:0007669"/>
    <property type="project" value="UniProtKB-KW"/>
</dbReference>
<name>A0A8I6WQZ3_HORVV</name>
<keyword evidence="4" id="KW-0238">DNA-binding</keyword>
<organism evidence="9 10">
    <name type="scientific">Hordeum vulgare subsp. vulgare</name>
    <name type="common">Domesticated barley</name>
    <dbReference type="NCBI Taxonomy" id="112509"/>
    <lineage>
        <taxon>Eukaryota</taxon>
        <taxon>Viridiplantae</taxon>
        <taxon>Streptophyta</taxon>
        <taxon>Embryophyta</taxon>
        <taxon>Tracheophyta</taxon>
        <taxon>Spermatophyta</taxon>
        <taxon>Magnoliopsida</taxon>
        <taxon>Liliopsida</taxon>
        <taxon>Poales</taxon>
        <taxon>Poaceae</taxon>
        <taxon>BOP clade</taxon>
        <taxon>Pooideae</taxon>
        <taxon>Triticodae</taxon>
        <taxon>Triticeae</taxon>
        <taxon>Hordeinae</taxon>
        <taxon>Hordeum</taxon>
    </lineage>
</organism>
<keyword evidence="7" id="KW-0539">Nucleus</keyword>
<evidence type="ECO:0000313" key="9">
    <source>
        <dbReference type="EnsemblPlants" id="HORVU.MOREX.r3.2HG0109120.1"/>
    </source>
</evidence>
<dbReference type="InterPro" id="IPR014892">
    <property type="entry name" value="RPA_C"/>
</dbReference>
<evidence type="ECO:0000256" key="3">
    <source>
        <dbReference type="ARBA" id="ARBA00022763"/>
    </source>
</evidence>
<evidence type="ECO:0000256" key="1">
    <source>
        <dbReference type="ARBA" id="ARBA00004123"/>
    </source>
</evidence>
<dbReference type="Gramene" id="HORVU.MOREX.r3.2HG0109120.1">
    <property type="protein sequence ID" value="HORVU.MOREX.r3.2HG0109120.1"/>
    <property type="gene ID" value="HORVU.MOREX.r3.2HG0109120"/>
</dbReference>
<dbReference type="GO" id="GO:0006281">
    <property type="term" value="P:DNA repair"/>
    <property type="evidence" value="ECO:0007669"/>
    <property type="project" value="UniProtKB-KW"/>
</dbReference>
<keyword evidence="3" id="KW-0227">DNA damage</keyword>
<dbReference type="Gene3D" id="1.10.10.10">
    <property type="entry name" value="Winged helix-like DNA-binding domain superfamily/Winged helix DNA-binding domain"/>
    <property type="match status" value="1"/>
</dbReference>
<dbReference type="InterPro" id="IPR012340">
    <property type="entry name" value="NA-bd_OB-fold"/>
</dbReference>
<reference evidence="9" key="2">
    <citation type="submission" date="2020-10" db="EMBL/GenBank/DDBJ databases">
        <authorList>
            <person name="Scholz U."/>
            <person name="Mascher M."/>
            <person name="Fiebig A."/>
        </authorList>
    </citation>
    <scope>NUCLEOTIDE SEQUENCE [LARGE SCALE GENOMIC DNA]</scope>
    <source>
        <strain evidence="9">cv. Morex</strain>
    </source>
</reference>
<sequence>MDANGDATHALFTGEAMMFSPARSTASTVIPDIKRYSILIEGEPVSSVILIGTVSHSNVRMDHWSFELRDATGIINVSYCNGDYVQVFGKTGMNEYFLQIKAFKIRPIVNYNDTTHHYMYSKYCTLDIRKTNALKAKLKPSSSASTVFPKGPAITPTEVPMELSTKDKIFTILRDPAYRDIAHGVSLKLIRSALDISQDEIMKVISEQIYLGLIYTTVDDNHFKSSI</sequence>
<feature type="domain" description="Replication protein A C-terminal" evidence="8">
    <location>
        <begin position="165"/>
        <end position="221"/>
    </location>
</feature>
<dbReference type="EnsemblPlants" id="HORVU.MOREX.r3.2HG0109120.1">
    <property type="protein sequence ID" value="HORVU.MOREX.r3.2HG0109120.1"/>
    <property type="gene ID" value="HORVU.MOREX.r3.2HG0109120"/>
</dbReference>
<keyword evidence="10" id="KW-1185">Reference proteome</keyword>
<proteinExistence type="inferred from homology"/>
<dbReference type="GO" id="GO:0003677">
    <property type="term" value="F:DNA binding"/>
    <property type="evidence" value="ECO:0007669"/>
    <property type="project" value="UniProtKB-KW"/>
</dbReference>
<dbReference type="SUPFAM" id="SSF46785">
    <property type="entry name" value="Winged helix' DNA-binding domain"/>
    <property type="match status" value="1"/>
</dbReference>
<evidence type="ECO:0000313" key="10">
    <source>
        <dbReference type="Proteomes" id="UP000011116"/>
    </source>
</evidence>
<keyword evidence="5" id="KW-0233">DNA recombination</keyword>
<evidence type="ECO:0000256" key="2">
    <source>
        <dbReference type="ARBA" id="ARBA00007815"/>
    </source>
</evidence>
<accession>A0A8I6WQZ3</accession>
<comment type="similarity">
    <text evidence="2">Belongs to the replication factor A protein 2 family.</text>
</comment>
<reference evidence="10" key="1">
    <citation type="journal article" date="2012" name="Nature">
        <title>A physical, genetic and functional sequence assembly of the barley genome.</title>
        <authorList>
            <consortium name="The International Barley Genome Sequencing Consortium"/>
            <person name="Mayer K.F."/>
            <person name="Waugh R."/>
            <person name="Brown J.W."/>
            <person name="Schulman A."/>
            <person name="Langridge P."/>
            <person name="Platzer M."/>
            <person name="Fincher G.B."/>
            <person name="Muehlbauer G.J."/>
            <person name="Sato K."/>
            <person name="Close T.J."/>
            <person name="Wise R.P."/>
            <person name="Stein N."/>
        </authorList>
    </citation>
    <scope>NUCLEOTIDE SEQUENCE [LARGE SCALE GENOMIC DNA]</scope>
    <source>
        <strain evidence="10">cv. Morex</strain>
    </source>
</reference>